<evidence type="ECO:0000313" key="4">
    <source>
        <dbReference type="EMBL" id="XBC45861.1"/>
    </source>
</evidence>
<accession>A0AB74TG47</accession>
<name>A0AB74TG47_9LACT</name>
<reference evidence="4" key="1">
    <citation type="submission" date="2023-12" db="EMBL/GenBank/DDBJ databases">
        <title>Dolosigranulum savutii sp. nov. isolated from human upper respiratory samples collected in Botswana.</title>
        <authorList>
            <person name="Kelly M.S."/>
        </authorList>
    </citation>
    <scope>NUCLEOTIDE SEQUENCE</scope>
    <source>
        <strain evidence="5">MSK294</strain>
        <strain evidence="4">MSK433</strain>
    </source>
</reference>
<protein>
    <recommendedName>
        <fullName evidence="3">tRNA(Met) cytidine acetate ligase</fullName>
        <ecNumber evidence="3">6.3.4.-</ecNumber>
    </recommendedName>
</protein>
<evidence type="ECO:0000313" key="5">
    <source>
        <dbReference type="EMBL" id="XBC49280.1"/>
    </source>
</evidence>
<comment type="function">
    <text evidence="3">Catalyzes the formation of N(4)-acetylcytidine (ac(4)C) at the wobble position of elongator tRNA(Met), using acetate and ATP as substrates. First activates an acetate ion to form acetyladenylate (Ac-AMP) and then transfers the acetyl group to tRNA to form ac(4)C34.</text>
</comment>
<dbReference type="AlphaFoldDB" id="A0AB74TG47"/>
<organism evidence="4">
    <name type="scientific">Dolosigranulum savutiense</name>
    <dbReference type="NCBI Taxonomy" id="3110288"/>
    <lineage>
        <taxon>Bacteria</taxon>
        <taxon>Bacillati</taxon>
        <taxon>Bacillota</taxon>
        <taxon>Bacilli</taxon>
        <taxon>Lactobacillales</taxon>
        <taxon>Carnobacteriaceae</taxon>
        <taxon>Dolosigranulum</taxon>
    </lineage>
</organism>
<feature type="binding site" evidence="3">
    <location>
        <position position="101"/>
    </location>
    <ligand>
        <name>ATP</name>
        <dbReference type="ChEBI" id="CHEBI:30616"/>
    </ligand>
</feature>
<comment type="subcellular location">
    <subcellularLocation>
        <location evidence="3">Cytoplasm</location>
    </subcellularLocation>
</comment>
<dbReference type="SUPFAM" id="SSF52374">
    <property type="entry name" value="Nucleotidylyl transferase"/>
    <property type="match status" value="1"/>
</dbReference>
<evidence type="ECO:0000256" key="2">
    <source>
        <dbReference type="ARBA" id="ARBA00022694"/>
    </source>
</evidence>
<dbReference type="RefSeq" id="WP_347300261.1">
    <property type="nucleotide sequence ID" value="NZ_CP142433.1"/>
</dbReference>
<dbReference type="GO" id="GO:0005524">
    <property type="term" value="F:ATP binding"/>
    <property type="evidence" value="ECO:0007669"/>
    <property type="project" value="UniProtKB-KW"/>
</dbReference>
<evidence type="ECO:0000256" key="1">
    <source>
        <dbReference type="ARBA" id="ARBA00022598"/>
    </source>
</evidence>
<keyword evidence="3" id="KW-0963">Cytoplasm</keyword>
<dbReference type="GO" id="GO:0016879">
    <property type="term" value="F:ligase activity, forming carbon-nitrogen bonds"/>
    <property type="evidence" value="ECO:0007669"/>
    <property type="project" value="UniProtKB-UniRule"/>
</dbReference>
<dbReference type="EMBL" id="CP142433">
    <property type="protein sequence ID" value="XBC45861.1"/>
    <property type="molecule type" value="Genomic_DNA"/>
</dbReference>
<dbReference type="KEGG" id="dst:VUQ06_07280"/>
<dbReference type="NCBIfam" id="NF010191">
    <property type="entry name" value="PRK13670.1"/>
    <property type="match status" value="1"/>
</dbReference>
<comment type="similarity">
    <text evidence="3">Belongs to the TmcAL family.</text>
</comment>
<dbReference type="InterPro" id="IPR014729">
    <property type="entry name" value="Rossmann-like_a/b/a_fold"/>
</dbReference>
<dbReference type="GO" id="GO:0000049">
    <property type="term" value="F:tRNA binding"/>
    <property type="evidence" value="ECO:0007669"/>
    <property type="project" value="UniProtKB-KW"/>
</dbReference>
<keyword evidence="2 3" id="KW-0819">tRNA processing</keyword>
<feature type="binding site" evidence="3">
    <location>
        <position position="185"/>
    </location>
    <ligand>
        <name>ATP</name>
        <dbReference type="ChEBI" id="CHEBI:30616"/>
    </ligand>
</feature>
<dbReference type="EC" id="6.3.4.-" evidence="3"/>
<sequence length="392" mass="43861">MKSIGIIAEYNPFHNGHAYQLASIRQELATDVIVVVMSGNFLQRGEPAVYDKWTRATWALQSGADVVIELPVAHSVQAADYFAQGGIQILDALGVDAINFGVESGDAADFTEAARWFITHEELLKVKLKDEFSGQSYPKRLSDIITELHPSFPLDLANPNNTLGLAYCKQIIKQSSHLTVTTLERKDAAYHQSELDPQKHIASATAIRHAVASGKSVEQFVPSAVSKLLEKQPMTNWTSFWPLLQYQIMVLTEQQLASIYEMPDGLPPKLKRLAIEQSSFETFIEELDQKHTTRVKMQRLCLYILLGLTNRAVVKVFEAPTPLHILGFSSVGRSFLNEQKHHLSHPLVTNINQQTASNWQLDIRAGNIYRLGARQPVAKQDFTRHPVIISGE</sequence>
<feature type="binding site" evidence="3">
    <location>
        <begin position="7"/>
        <end position="20"/>
    </location>
    <ligand>
        <name>ATP</name>
        <dbReference type="ChEBI" id="CHEBI:30616"/>
    </ligand>
</feature>
<dbReference type="InterPro" id="IPR008513">
    <property type="entry name" value="tRNA(Met)_cyd_acetate_ligase"/>
</dbReference>
<keyword evidence="3" id="KW-0820">tRNA-binding</keyword>
<dbReference type="GO" id="GO:0006400">
    <property type="term" value="P:tRNA modification"/>
    <property type="evidence" value="ECO:0007669"/>
    <property type="project" value="UniProtKB-UniRule"/>
</dbReference>
<dbReference type="EMBL" id="CP142435">
    <property type="protein sequence ID" value="XBC49280.1"/>
    <property type="molecule type" value="Genomic_DNA"/>
</dbReference>
<dbReference type="PANTHER" id="PTHR37825:SF1">
    <property type="entry name" value="TRNA(MET) CYTIDINE ACETATE LIGASE"/>
    <property type="match status" value="1"/>
</dbReference>
<keyword evidence="3" id="KW-0067">ATP-binding</keyword>
<keyword evidence="3" id="KW-0547">Nucleotide-binding</keyword>
<gene>
    <name evidence="3" type="primary">tmcAL</name>
    <name evidence="5" type="ORF">VUQ06_07280</name>
    <name evidence="4" type="ORF">VUQ08_08475</name>
</gene>
<dbReference type="GO" id="GO:0005737">
    <property type="term" value="C:cytoplasm"/>
    <property type="evidence" value="ECO:0007669"/>
    <property type="project" value="UniProtKB-SubCell"/>
</dbReference>
<proteinExistence type="inferred from homology"/>
<dbReference type="HAMAP" id="MF_01539">
    <property type="entry name" value="TmcAL"/>
    <property type="match status" value="1"/>
</dbReference>
<dbReference type="Gene3D" id="3.40.50.620">
    <property type="entry name" value="HUPs"/>
    <property type="match status" value="1"/>
</dbReference>
<comment type="caution">
    <text evidence="3">Lacks conserved residue(s) required for the propagation of feature annotation.</text>
</comment>
<keyword evidence="1 3" id="KW-0436">Ligase</keyword>
<comment type="catalytic activity">
    <reaction evidence="3">
        <text>cytidine(34) in elongator tRNA(Met) + acetate + ATP = N(4)-acetylcytidine(34) in elongator tRNA(Met) + AMP + diphosphate</text>
        <dbReference type="Rhea" id="RHEA:58144"/>
        <dbReference type="Rhea" id="RHEA-COMP:10693"/>
        <dbReference type="Rhea" id="RHEA-COMP:10694"/>
        <dbReference type="ChEBI" id="CHEBI:30089"/>
        <dbReference type="ChEBI" id="CHEBI:30616"/>
        <dbReference type="ChEBI" id="CHEBI:33019"/>
        <dbReference type="ChEBI" id="CHEBI:74900"/>
        <dbReference type="ChEBI" id="CHEBI:82748"/>
        <dbReference type="ChEBI" id="CHEBI:456215"/>
    </reaction>
</comment>
<evidence type="ECO:0000256" key="3">
    <source>
        <dbReference type="HAMAP-Rule" id="MF_01539"/>
    </source>
</evidence>
<feature type="binding site" evidence="3">
    <location>
        <position position="160"/>
    </location>
    <ligand>
        <name>ATP</name>
        <dbReference type="ChEBI" id="CHEBI:30616"/>
    </ligand>
</feature>
<dbReference type="PANTHER" id="PTHR37825">
    <property type="entry name" value="TRNA(MET) CYTIDINE ACETATE LIGASE"/>
    <property type="match status" value="1"/>
</dbReference>
<keyword evidence="3" id="KW-0694">RNA-binding</keyword>
<dbReference type="Pfam" id="PF05636">
    <property type="entry name" value="HIGH_NTase1"/>
    <property type="match status" value="1"/>
</dbReference>